<dbReference type="EMBL" id="KQ416226">
    <property type="protein sequence ID" value="KOF98028.1"/>
    <property type="molecule type" value="Genomic_DNA"/>
</dbReference>
<dbReference type="AlphaFoldDB" id="A0A0L8I951"/>
<evidence type="ECO:0008006" key="2">
    <source>
        <dbReference type="Google" id="ProtNLM"/>
    </source>
</evidence>
<protein>
    <recommendedName>
        <fullName evidence="2">Reverse transcriptase domain-containing protein</fullName>
    </recommendedName>
</protein>
<reference evidence="1" key="1">
    <citation type="submission" date="2015-07" db="EMBL/GenBank/DDBJ databases">
        <title>MeaNS - Measles Nucleotide Surveillance Program.</title>
        <authorList>
            <person name="Tran T."/>
            <person name="Druce J."/>
        </authorList>
    </citation>
    <scope>NUCLEOTIDE SEQUENCE</scope>
    <source>
        <strain evidence="1">UCB-OBI-ISO-001</strain>
        <tissue evidence="1">Gonad</tissue>
    </source>
</reference>
<accession>A0A0L8I951</accession>
<proteinExistence type="predicted"/>
<organism evidence="1">
    <name type="scientific">Octopus bimaculoides</name>
    <name type="common">California two-spotted octopus</name>
    <dbReference type="NCBI Taxonomy" id="37653"/>
    <lineage>
        <taxon>Eukaryota</taxon>
        <taxon>Metazoa</taxon>
        <taxon>Spiralia</taxon>
        <taxon>Lophotrochozoa</taxon>
        <taxon>Mollusca</taxon>
        <taxon>Cephalopoda</taxon>
        <taxon>Coleoidea</taxon>
        <taxon>Octopodiformes</taxon>
        <taxon>Octopoda</taxon>
        <taxon>Incirrata</taxon>
        <taxon>Octopodidae</taxon>
        <taxon>Octopus</taxon>
    </lineage>
</organism>
<evidence type="ECO:0000313" key="1">
    <source>
        <dbReference type="EMBL" id="KOF98028.1"/>
    </source>
</evidence>
<gene>
    <name evidence="1" type="ORF">OCBIM_22027500mg</name>
</gene>
<sequence>MTGFLFLMATDWVMQRTTERRTNGFRWNLMSTLKDLNFVDDMALLSSTYKCIYSKTHRLAENVDRISLKLNPEECKTLRNNARQQDCVRIGNNEVEDIEEFVYLGMTVKKDRGEREDIRKGISKVQRTFYNLTMVYGEAKV</sequence>
<name>A0A0L8I951_OCTBM</name>